<dbReference type="Gene3D" id="3.40.309.10">
    <property type="entry name" value="Aldehyde Dehydrogenase, Chain A, domain 2"/>
    <property type="match status" value="1"/>
</dbReference>
<evidence type="ECO:0000313" key="7">
    <source>
        <dbReference type="Proteomes" id="UP001564760"/>
    </source>
</evidence>
<evidence type="ECO:0000256" key="1">
    <source>
        <dbReference type="ARBA" id="ARBA00009986"/>
    </source>
</evidence>
<comment type="similarity">
    <text evidence="1 4">Belongs to the aldehyde dehydrogenase family.</text>
</comment>
<feature type="active site" evidence="3">
    <location>
        <position position="260"/>
    </location>
</feature>
<protein>
    <submittedName>
        <fullName evidence="6">Aldehyde dehydrogenase</fullName>
    </submittedName>
</protein>
<dbReference type="Proteomes" id="UP001564760">
    <property type="component" value="Unassembled WGS sequence"/>
</dbReference>
<dbReference type="Pfam" id="PF00171">
    <property type="entry name" value="Aldedh"/>
    <property type="match status" value="1"/>
</dbReference>
<dbReference type="Gene3D" id="3.40.605.10">
    <property type="entry name" value="Aldehyde Dehydrogenase, Chain A, domain 1"/>
    <property type="match status" value="1"/>
</dbReference>
<dbReference type="PROSITE" id="PS00687">
    <property type="entry name" value="ALDEHYDE_DEHYDR_GLU"/>
    <property type="match status" value="1"/>
</dbReference>
<evidence type="ECO:0000256" key="3">
    <source>
        <dbReference type="PROSITE-ProRule" id="PRU10007"/>
    </source>
</evidence>
<dbReference type="InterPro" id="IPR029510">
    <property type="entry name" value="Ald_DH_CS_GLU"/>
</dbReference>
<dbReference type="InterPro" id="IPR015590">
    <property type="entry name" value="Aldehyde_DH_dom"/>
</dbReference>
<dbReference type="PANTHER" id="PTHR42804:SF1">
    <property type="entry name" value="ALDEHYDE DEHYDROGENASE-RELATED"/>
    <property type="match status" value="1"/>
</dbReference>
<proteinExistence type="inferred from homology"/>
<evidence type="ECO:0000256" key="4">
    <source>
        <dbReference type="RuleBase" id="RU003345"/>
    </source>
</evidence>
<gene>
    <name evidence="6" type="ORF">AB8998_10955</name>
</gene>
<dbReference type="PANTHER" id="PTHR42804">
    <property type="entry name" value="ALDEHYDE DEHYDROGENASE"/>
    <property type="match status" value="1"/>
</dbReference>
<dbReference type="CDD" id="cd07139">
    <property type="entry name" value="ALDH_AldA-Rv0768"/>
    <property type="match status" value="1"/>
</dbReference>
<comment type="caution">
    <text evidence="6">The sequence shown here is derived from an EMBL/GenBank/DDBJ whole genome shotgun (WGS) entry which is preliminary data.</text>
</comment>
<name>A0ABV4BYW6_9MYCO</name>
<dbReference type="InterPro" id="IPR016162">
    <property type="entry name" value="Ald_DH_N"/>
</dbReference>
<dbReference type="SUPFAM" id="SSF53720">
    <property type="entry name" value="ALDH-like"/>
    <property type="match status" value="1"/>
</dbReference>
<accession>A0ABV4BYW6</accession>
<sequence length="488" mass="51644">MTTDIATARITYDKFYIGGSWVRPSTDRLITPIDASTEEPLGQVPEGACADIDAAVTAARATFDDPSGWASWDPARRAEVMERLATAIDKRAEEFVNRVSAQNGIPVAVAQQLEIGYPTAVLRFYAGLAREFSQIETRAGLFGGLIDVRKKPAGVVAAIAPWNFPQALSMFKIAPAMAAGCTLVVKPSPETVLDAYLLAEAIDEAQVPAGVINVVPAGREVGAYLVSHPGVDKVAFTGSTATGRSIAETCGRLLRPVTLELGGKSAAILLDDVDLDLTKIGEGLFASTLLNNGQTCFIGTRVLAPQSRYSEVVDAFTAFVAGLQVGNAHDPATQIGPMATDAQRQRVESFIATGLAEGARMTTGGRRPAGRDKGWFVEPTVFADVDNRAAIAREEIFGPVLTLIAYDDIDDAVRIANDSDYGLGGTVWTEDPDRGLAVASRIQTGTIGVNRYIPDPAAPFGGVKASGLGRELGPEGLAAYLQTQTIYR</sequence>
<keyword evidence="7" id="KW-1185">Reference proteome</keyword>
<dbReference type="InterPro" id="IPR016161">
    <property type="entry name" value="Ald_DH/histidinol_DH"/>
</dbReference>
<evidence type="ECO:0000259" key="5">
    <source>
        <dbReference type="Pfam" id="PF00171"/>
    </source>
</evidence>
<feature type="domain" description="Aldehyde dehydrogenase" evidence="5">
    <location>
        <begin position="21"/>
        <end position="486"/>
    </location>
</feature>
<dbReference type="EMBL" id="JBGEDP010000001">
    <property type="protein sequence ID" value="MEY8015494.1"/>
    <property type="molecule type" value="Genomic_DNA"/>
</dbReference>
<keyword evidence="2 4" id="KW-0560">Oxidoreductase</keyword>
<evidence type="ECO:0000313" key="6">
    <source>
        <dbReference type="EMBL" id="MEY8015494.1"/>
    </source>
</evidence>
<dbReference type="InterPro" id="IPR016163">
    <property type="entry name" value="Ald_DH_C"/>
</dbReference>
<evidence type="ECO:0000256" key="2">
    <source>
        <dbReference type="ARBA" id="ARBA00023002"/>
    </source>
</evidence>
<reference evidence="6 7" key="1">
    <citation type="submission" date="2024-08" db="EMBL/GenBank/DDBJ databases">
        <title>Mycobacterium servetensis sp. nov., a novel rapid-growing mycobacterial species recovered from a human patient in Zaragoza, Spain.</title>
        <authorList>
            <person name="Tristancho-Baro A.I."/>
            <person name="Buenestado-Serrano S."/>
            <person name="Garcia De Viedma D."/>
            <person name="Milagro-Beamonte A."/>
            <person name="Burillo N."/>
            <person name="Sanz S."/>
            <person name="Lopez-Calleja A.I."/>
            <person name="Penas-Utrilla D."/>
            <person name="Guardingo M."/>
            <person name="Garcia M.J."/>
            <person name="Vinuelas-Bayon J."/>
        </authorList>
    </citation>
    <scope>NUCLEOTIDE SEQUENCE [LARGE SCALE GENOMIC DNA]</scope>
    <source>
        <strain evidence="7">HUMS_12744610</strain>
    </source>
</reference>
<dbReference type="RefSeq" id="WP_369737982.1">
    <property type="nucleotide sequence ID" value="NZ_JBGEDP010000001.1"/>
</dbReference>
<organism evidence="6 7">
    <name type="scientific">Mycobacterium servetii</name>
    <dbReference type="NCBI Taxonomy" id="3237418"/>
    <lineage>
        <taxon>Bacteria</taxon>
        <taxon>Bacillati</taxon>
        <taxon>Actinomycetota</taxon>
        <taxon>Actinomycetes</taxon>
        <taxon>Mycobacteriales</taxon>
        <taxon>Mycobacteriaceae</taxon>
        <taxon>Mycobacterium</taxon>
    </lineage>
</organism>